<dbReference type="InterPro" id="IPR011009">
    <property type="entry name" value="Kinase-like_dom_sf"/>
</dbReference>
<comment type="catalytic activity">
    <reaction evidence="8">
        <text>L-seryl-[protein] + ATP = O-phospho-L-seryl-[protein] + ADP + H(+)</text>
        <dbReference type="Rhea" id="RHEA:17989"/>
        <dbReference type="Rhea" id="RHEA-COMP:9863"/>
        <dbReference type="Rhea" id="RHEA-COMP:11604"/>
        <dbReference type="ChEBI" id="CHEBI:15378"/>
        <dbReference type="ChEBI" id="CHEBI:29999"/>
        <dbReference type="ChEBI" id="CHEBI:30616"/>
        <dbReference type="ChEBI" id="CHEBI:83421"/>
        <dbReference type="ChEBI" id="CHEBI:456216"/>
        <dbReference type="EC" id="2.7.11.1"/>
    </reaction>
</comment>
<evidence type="ECO:0000256" key="4">
    <source>
        <dbReference type="ARBA" id="ARBA00022741"/>
    </source>
</evidence>
<feature type="compositionally biased region" description="Basic and acidic residues" evidence="9">
    <location>
        <begin position="1"/>
        <end position="11"/>
    </location>
</feature>
<dbReference type="PANTHER" id="PTHR24363:SF0">
    <property type="entry name" value="SERINE_THREONINE KINASE LIKE DOMAIN CONTAINING 1"/>
    <property type="match status" value="1"/>
</dbReference>
<dbReference type="PANTHER" id="PTHR24363">
    <property type="entry name" value="SERINE/THREONINE PROTEIN KINASE"/>
    <property type="match status" value="1"/>
</dbReference>
<organism evidence="11 12">
    <name type="scientific">Corynebacterium heidelbergense</name>
    <dbReference type="NCBI Taxonomy" id="2055947"/>
    <lineage>
        <taxon>Bacteria</taxon>
        <taxon>Bacillati</taxon>
        <taxon>Actinomycetota</taxon>
        <taxon>Actinomycetes</taxon>
        <taxon>Mycobacteriales</taxon>
        <taxon>Corynebacteriaceae</taxon>
        <taxon>Corynebacterium</taxon>
    </lineage>
</organism>
<evidence type="ECO:0000256" key="2">
    <source>
        <dbReference type="ARBA" id="ARBA00022527"/>
    </source>
</evidence>
<dbReference type="Gene3D" id="1.25.40.10">
    <property type="entry name" value="Tetratricopeptide repeat domain"/>
    <property type="match status" value="2"/>
</dbReference>
<dbReference type="RefSeq" id="WP_113630528.1">
    <property type="nucleotide sequence ID" value="NZ_QHCV01000028.1"/>
</dbReference>
<evidence type="ECO:0000256" key="6">
    <source>
        <dbReference type="ARBA" id="ARBA00022840"/>
    </source>
</evidence>
<dbReference type="FunFam" id="1.10.510.10:FF:000306">
    <property type="entry name" value="Serine/threonine protein kinase"/>
    <property type="match status" value="1"/>
</dbReference>
<keyword evidence="5 11" id="KW-0418">Kinase</keyword>
<feature type="region of interest" description="Disordered" evidence="9">
    <location>
        <begin position="1"/>
        <end position="26"/>
    </location>
</feature>
<proteinExistence type="predicted"/>
<dbReference type="PROSITE" id="PS00108">
    <property type="entry name" value="PROTEIN_KINASE_ST"/>
    <property type="match status" value="1"/>
</dbReference>
<evidence type="ECO:0000256" key="9">
    <source>
        <dbReference type="SAM" id="MobiDB-lite"/>
    </source>
</evidence>
<dbReference type="SUPFAM" id="SSF48452">
    <property type="entry name" value="TPR-like"/>
    <property type="match status" value="1"/>
</dbReference>
<dbReference type="GO" id="GO:0005524">
    <property type="term" value="F:ATP binding"/>
    <property type="evidence" value="ECO:0007669"/>
    <property type="project" value="UniProtKB-KW"/>
</dbReference>
<accession>A0A364V6N7</accession>
<keyword evidence="12" id="KW-1185">Reference proteome</keyword>
<sequence>MDTGFVDHPEEATAAVPFDPFADEDSDSAEIAAPLAPQVDSSELSRQRALSTFRQRRGTSRGGAVVAGGMVTLPFVHPTEPAEAIIDPAEEIAKGVEPPTLRKGDIIANQYEILGPVAHGGLGWIYIAIDHFVADRYVVLKGLMETENEHERAVAESERSFLADITHPGIVKIFNFIDDPRAPGGFIVMEFVGGPSLRNRRRLAPGQVLDVDRAMGYILEVLPALDYLHSRGVVYNDLKPDNIIITEDQVKLIDLGAVTGVGAYGHIFGTRGFQAPEITKTGPTVASDIYTVGRTLASLIVRLPVTDGVYDATLPTPDEEPLFREYMSLYRLLLRATDPDPEARFSSATAMANQMVGVLREILAVRDGRNFPHLNTRFTAQRSTFGTKHIVFRTDQLIDGIKRSVEISAPEVVAALPTPLTDPEDPGAALLSAASFTEPGEVVDTLRRALGQQDLAQSVEIPLTMVRARLDMGQIAQATQQLEELGEQLGDDWRYHWHSGIASLLTGDYAKAQQRFNRVLYILPGEPAPKLALAATDELMLQQQGVNNTRLLNQRAARAAGSLAYAQRVPVDDYSTLPGWGHITNDPVALRFHAMRLYGLVWITNPNTVSSAFGLARQLQAEAMVDTAVSALDRVPQSSRHQRLARLTTILLLISDSANLTESRIRRAARRLEMLPTNEPRMPQVRLAVLSAGLQWLRSGASHSTNPLFDVEFTERGLRTGLEAGLRQLARQAQFARHRYRLVDMANRIRPRTWF</sequence>
<evidence type="ECO:0000313" key="11">
    <source>
        <dbReference type="EMBL" id="RAV32315.1"/>
    </source>
</evidence>
<reference evidence="11 12" key="1">
    <citation type="journal article" date="2018" name="Syst. Appl. Microbiol.">
        <title>Corynebacterium heidelbergense sp. nov., isolated from the preen glands of Egyptian geese (Alopochen aegyptiacus).</title>
        <authorList>
            <person name="Braun M.S."/>
            <person name="Wang E."/>
            <person name="Zimmermann S."/>
            <person name="Wink M."/>
        </authorList>
    </citation>
    <scope>NUCLEOTIDE SEQUENCE [LARGE SCALE GENOMIC DNA]</scope>
    <source>
        <strain evidence="11 12">647</strain>
    </source>
</reference>
<dbReference type="EMBL" id="QHCV01000028">
    <property type="protein sequence ID" value="RAV32315.1"/>
    <property type="molecule type" value="Genomic_DNA"/>
</dbReference>
<name>A0A364V6N7_9CORY</name>
<evidence type="ECO:0000256" key="3">
    <source>
        <dbReference type="ARBA" id="ARBA00022679"/>
    </source>
</evidence>
<dbReference type="Gene3D" id="1.10.510.10">
    <property type="entry name" value="Transferase(Phosphotransferase) domain 1"/>
    <property type="match status" value="1"/>
</dbReference>
<dbReference type="CDD" id="cd14014">
    <property type="entry name" value="STKc_PknB_like"/>
    <property type="match status" value="1"/>
</dbReference>
<dbReference type="InterPro" id="IPR008271">
    <property type="entry name" value="Ser/Thr_kinase_AS"/>
</dbReference>
<dbReference type="SUPFAM" id="SSF56112">
    <property type="entry name" value="Protein kinase-like (PK-like)"/>
    <property type="match status" value="1"/>
</dbReference>
<evidence type="ECO:0000256" key="8">
    <source>
        <dbReference type="ARBA" id="ARBA00048679"/>
    </source>
</evidence>
<evidence type="ECO:0000313" key="12">
    <source>
        <dbReference type="Proteomes" id="UP000251577"/>
    </source>
</evidence>
<gene>
    <name evidence="11" type="ORF">DLJ54_03955</name>
</gene>
<dbReference type="InterPro" id="IPR031636">
    <property type="entry name" value="PknG_TPR"/>
</dbReference>
<dbReference type="AlphaFoldDB" id="A0A364V6N7"/>
<evidence type="ECO:0000256" key="1">
    <source>
        <dbReference type="ARBA" id="ARBA00012513"/>
    </source>
</evidence>
<comment type="catalytic activity">
    <reaction evidence="7">
        <text>L-threonyl-[protein] + ATP = O-phospho-L-threonyl-[protein] + ADP + H(+)</text>
        <dbReference type="Rhea" id="RHEA:46608"/>
        <dbReference type="Rhea" id="RHEA-COMP:11060"/>
        <dbReference type="Rhea" id="RHEA-COMP:11605"/>
        <dbReference type="ChEBI" id="CHEBI:15378"/>
        <dbReference type="ChEBI" id="CHEBI:30013"/>
        <dbReference type="ChEBI" id="CHEBI:30616"/>
        <dbReference type="ChEBI" id="CHEBI:61977"/>
        <dbReference type="ChEBI" id="CHEBI:456216"/>
        <dbReference type="EC" id="2.7.11.1"/>
    </reaction>
</comment>
<dbReference type="InterPro" id="IPR000719">
    <property type="entry name" value="Prot_kinase_dom"/>
</dbReference>
<dbReference type="Pfam" id="PF16918">
    <property type="entry name" value="PknG_TPR"/>
    <property type="match status" value="1"/>
</dbReference>
<comment type="caution">
    <text evidence="11">The sequence shown here is derived from an EMBL/GenBank/DDBJ whole genome shotgun (WGS) entry which is preliminary data.</text>
</comment>
<dbReference type="EC" id="2.7.11.1" evidence="1"/>
<keyword evidence="6" id="KW-0067">ATP-binding</keyword>
<dbReference type="SMART" id="SM00220">
    <property type="entry name" value="S_TKc"/>
    <property type="match status" value="1"/>
</dbReference>
<feature type="domain" description="Protein kinase" evidence="10">
    <location>
        <begin position="111"/>
        <end position="356"/>
    </location>
</feature>
<protein>
    <recommendedName>
        <fullName evidence="1">non-specific serine/threonine protein kinase</fullName>
        <ecNumber evidence="1">2.7.11.1</ecNumber>
    </recommendedName>
</protein>
<dbReference type="PROSITE" id="PS50011">
    <property type="entry name" value="PROTEIN_KINASE_DOM"/>
    <property type="match status" value="1"/>
</dbReference>
<evidence type="ECO:0000259" key="10">
    <source>
        <dbReference type="PROSITE" id="PS50011"/>
    </source>
</evidence>
<evidence type="ECO:0000256" key="7">
    <source>
        <dbReference type="ARBA" id="ARBA00047899"/>
    </source>
</evidence>
<dbReference type="Gene3D" id="3.30.200.20">
    <property type="entry name" value="Phosphorylase Kinase, domain 1"/>
    <property type="match status" value="1"/>
</dbReference>
<dbReference type="InterPro" id="IPR011990">
    <property type="entry name" value="TPR-like_helical_dom_sf"/>
</dbReference>
<keyword evidence="2 11" id="KW-0723">Serine/threonine-protein kinase</keyword>
<keyword evidence="4" id="KW-0547">Nucleotide-binding</keyword>
<keyword evidence="3" id="KW-0808">Transferase</keyword>
<dbReference type="Proteomes" id="UP000251577">
    <property type="component" value="Unassembled WGS sequence"/>
</dbReference>
<dbReference type="GO" id="GO:0004674">
    <property type="term" value="F:protein serine/threonine kinase activity"/>
    <property type="evidence" value="ECO:0007669"/>
    <property type="project" value="UniProtKB-KW"/>
</dbReference>
<evidence type="ECO:0000256" key="5">
    <source>
        <dbReference type="ARBA" id="ARBA00022777"/>
    </source>
</evidence>
<dbReference type="Pfam" id="PF00069">
    <property type="entry name" value="Pkinase"/>
    <property type="match status" value="1"/>
</dbReference>